<dbReference type="EMBL" id="DS268455">
    <property type="protein sequence ID" value="EFP04593.1"/>
    <property type="molecule type" value="Genomic_DNA"/>
</dbReference>
<dbReference type="RefSeq" id="XP_003102937.2">
    <property type="nucleotide sequence ID" value="XM_003102889.2"/>
</dbReference>
<organism evidence="2">
    <name type="scientific">Caenorhabditis remanei</name>
    <name type="common">Caenorhabditis vulgaris</name>
    <dbReference type="NCBI Taxonomy" id="31234"/>
    <lineage>
        <taxon>Eukaryota</taxon>
        <taxon>Metazoa</taxon>
        <taxon>Ecdysozoa</taxon>
        <taxon>Nematoda</taxon>
        <taxon>Chromadorea</taxon>
        <taxon>Rhabditida</taxon>
        <taxon>Rhabditina</taxon>
        <taxon>Rhabditomorpha</taxon>
        <taxon>Rhabditoidea</taxon>
        <taxon>Rhabditidae</taxon>
        <taxon>Peloderinae</taxon>
        <taxon>Caenorhabditis</taxon>
    </lineage>
</organism>
<dbReference type="GeneID" id="9798395"/>
<keyword evidence="2" id="KW-1185">Reference proteome</keyword>
<proteinExistence type="predicted"/>
<dbReference type="HOGENOM" id="CLU_1166778_0_0_1"/>
<dbReference type="KEGG" id="crq:GCK72_022927"/>
<accession>E3MLS3</accession>
<dbReference type="CTD" id="9798395"/>
<dbReference type="AlphaFoldDB" id="E3MLS3"/>
<dbReference type="InParanoid" id="E3MLS3"/>
<protein>
    <submittedName>
        <fullName evidence="1">Uncharacterized protein</fullName>
    </submittedName>
</protein>
<name>E3MLS3_CAERE</name>
<reference evidence="1" key="1">
    <citation type="submission" date="2007-07" db="EMBL/GenBank/DDBJ databases">
        <title>PCAP assembly of the Caenorhabditis remanei genome.</title>
        <authorList>
            <consortium name="The Caenorhabditis remanei Sequencing Consortium"/>
            <person name="Wilson R.K."/>
        </authorList>
    </citation>
    <scope>NUCLEOTIDE SEQUENCE [LARGE SCALE GENOMIC DNA]</scope>
    <source>
        <strain evidence="1">PB4641</strain>
    </source>
</reference>
<evidence type="ECO:0000313" key="1">
    <source>
        <dbReference type="EMBL" id="EFP04593.1"/>
    </source>
</evidence>
<gene>
    <name evidence="1" type="ORF">CRE_31307</name>
</gene>
<evidence type="ECO:0000313" key="2">
    <source>
        <dbReference type="Proteomes" id="UP000008281"/>
    </source>
</evidence>
<dbReference type="Proteomes" id="UP000008281">
    <property type="component" value="Unassembled WGS sequence"/>
</dbReference>
<sequence length="238" mass="27489">MSRTSKTSFNYVHRFFSRKNIGQFKLIVYLSDQLSIGVTLVNKTSQGYTECNVKQLSDLKTEDLKNMTKLLNYPVVDWKIINVYSKTRSLMALLQSLNLRTDEVTVRQQDANAEMLDDIMKLCTNSKKASVSWKTLENFLLDETLYQPFHLDLLRIRQASWVTVSVVTKLFMNCRKLTSMGTSGVQEMSHNLSRSGLLNQKLTESLLITKLNHLPKYSLEFLRSRFTHLSETKCKLSN</sequence>